<keyword evidence="3" id="KW-0285">Flavoprotein</keyword>
<evidence type="ECO:0000259" key="5">
    <source>
        <dbReference type="Pfam" id="PF07992"/>
    </source>
</evidence>
<dbReference type="EMBL" id="DTIN01000033">
    <property type="protein sequence ID" value="HFX14061.1"/>
    <property type="molecule type" value="Genomic_DNA"/>
</dbReference>
<dbReference type="PRINTS" id="PR00368">
    <property type="entry name" value="FADPNR"/>
</dbReference>
<dbReference type="SUPFAM" id="SSF51905">
    <property type="entry name" value="FAD/NAD(P)-binding domain"/>
    <property type="match status" value="2"/>
</dbReference>
<evidence type="ECO:0000256" key="2">
    <source>
        <dbReference type="ARBA" id="ARBA00006442"/>
    </source>
</evidence>
<proteinExistence type="inferred from homology"/>
<dbReference type="PANTHER" id="PTHR43429">
    <property type="entry name" value="PYRIDINE NUCLEOTIDE-DISULFIDE OXIDOREDUCTASE DOMAIN-CONTAINING"/>
    <property type="match status" value="1"/>
</dbReference>
<evidence type="ECO:0000256" key="3">
    <source>
        <dbReference type="ARBA" id="ARBA00022630"/>
    </source>
</evidence>
<name>A0A7C3RWA6_DICTH</name>
<dbReference type="InterPro" id="IPR050260">
    <property type="entry name" value="FAD-bd_OxRdtase"/>
</dbReference>
<dbReference type="Pfam" id="PF07992">
    <property type="entry name" value="Pyr_redox_2"/>
    <property type="match status" value="1"/>
</dbReference>
<dbReference type="GO" id="GO:0016491">
    <property type="term" value="F:oxidoreductase activity"/>
    <property type="evidence" value="ECO:0007669"/>
    <property type="project" value="InterPro"/>
</dbReference>
<dbReference type="InterPro" id="IPR036188">
    <property type="entry name" value="FAD/NAD-bd_sf"/>
</dbReference>
<dbReference type="AlphaFoldDB" id="A0A7C3RWA6"/>
<comment type="cofactor">
    <cofactor evidence="1">
        <name>FAD</name>
        <dbReference type="ChEBI" id="CHEBI:57692"/>
    </cofactor>
</comment>
<sequence length="394" mass="44205">MKYFIIGNGVSGITSAELIREKDKESEVIIISEEKYPYYARPQLIEFLAGNIKKEEIFFYTDDWYKSKKINVILGERVLRIDISKKEVETNKGKYNYDKLLIASGARPQIPPLENINVEGVFTLRTLDDALNILSYIKGKETAILLGCGLLGLETGRALYQRGLKIIGLEFFPRLLPRQLDDEGSKVLQSIIQSKFGFSFYLGVKAKKVLENNGKFVGIELEDGKIINGDLLIISAGIIPNVEFAKNSGIGVNKGIVVNDYMETSAEGIFAVGDCVEHQGRIYGIIPACLEQARVAVENMMGRKVEYKGTIPLNSLKVTGIDLTSIGEINPEGEVYEIKVNKNKEGFYRKLIFKDDKLVGAILLGDKRKYVNKVVTLIKNQEIVEDKEKLLYEE</sequence>
<evidence type="ECO:0000256" key="4">
    <source>
        <dbReference type="ARBA" id="ARBA00022827"/>
    </source>
</evidence>
<comment type="caution">
    <text evidence="7">The sequence shown here is derived from an EMBL/GenBank/DDBJ whole genome shotgun (WGS) entry which is preliminary data.</text>
</comment>
<comment type="similarity">
    <text evidence="2">Belongs to the FAD-dependent oxidoreductase family.</text>
</comment>
<dbReference type="Pfam" id="PF18267">
    <property type="entry name" value="Rubredoxin_C"/>
    <property type="match status" value="1"/>
</dbReference>
<protein>
    <submittedName>
        <fullName evidence="7">NAD(P)/FAD-dependent oxidoreductase</fullName>
    </submittedName>
</protein>
<feature type="domain" description="FAD/NAD(P)-binding" evidence="5">
    <location>
        <begin position="2"/>
        <end position="283"/>
    </location>
</feature>
<dbReference type="InterPro" id="IPR016156">
    <property type="entry name" value="FAD/NAD-linked_Rdtase_dimer_sf"/>
</dbReference>
<dbReference type="InterPro" id="IPR041575">
    <property type="entry name" value="Rubredoxin_C"/>
</dbReference>
<dbReference type="InterPro" id="IPR023753">
    <property type="entry name" value="FAD/NAD-binding_dom"/>
</dbReference>
<dbReference type="PANTHER" id="PTHR43429:SF3">
    <property type="entry name" value="NITRITE REDUCTASE [NAD(P)H]"/>
    <property type="match status" value="1"/>
</dbReference>
<organism evidence="7">
    <name type="scientific">Dictyoglomus thermophilum</name>
    <dbReference type="NCBI Taxonomy" id="14"/>
    <lineage>
        <taxon>Bacteria</taxon>
        <taxon>Pseudomonadati</taxon>
        <taxon>Dictyoglomota</taxon>
        <taxon>Dictyoglomia</taxon>
        <taxon>Dictyoglomales</taxon>
        <taxon>Dictyoglomaceae</taxon>
        <taxon>Dictyoglomus</taxon>
    </lineage>
</organism>
<feature type="domain" description="NADH-rubredoxin oxidoreductase C-terminal" evidence="6">
    <location>
        <begin position="312"/>
        <end position="381"/>
    </location>
</feature>
<gene>
    <name evidence="7" type="ORF">ENW00_07960</name>
</gene>
<accession>A0A7C3RWA6</accession>
<dbReference type="Gene3D" id="3.50.50.60">
    <property type="entry name" value="FAD/NAD(P)-binding domain"/>
    <property type="match status" value="2"/>
</dbReference>
<keyword evidence="4" id="KW-0274">FAD</keyword>
<reference evidence="7" key="1">
    <citation type="journal article" date="2020" name="mSystems">
        <title>Genome- and Community-Level Interaction Insights into Carbon Utilization and Element Cycling Functions of Hydrothermarchaeota in Hydrothermal Sediment.</title>
        <authorList>
            <person name="Zhou Z."/>
            <person name="Liu Y."/>
            <person name="Xu W."/>
            <person name="Pan J."/>
            <person name="Luo Z.H."/>
            <person name="Li M."/>
        </authorList>
    </citation>
    <scope>NUCLEOTIDE SEQUENCE [LARGE SCALE GENOMIC DNA]</scope>
    <source>
        <strain evidence="7">SpSt-81</strain>
    </source>
</reference>
<evidence type="ECO:0000256" key="1">
    <source>
        <dbReference type="ARBA" id="ARBA00001974"/>
    </source>
</evidence>
<evidence type="ECO:0000259" key="6">
    <source>
        <dbReference type="Pfam" id="PF18267"/>
    </source>
</evidence>
<dbReference type="Gene3D" id="3.30.390.30">
    <property type="match status" value="1"/>
</dbReference>
<evidence type="ECO:0000313" key="7">
    <source>
        <dbReference type="EMBL" id="HFX14061.1"/>
    </source>
</evidence>
<dbReference type="PRINTS" id="PR00411">
    <property type="entry name" value="PNDRDTASEI"/>
</dbReference>